<dbReference type="Pfam" id="PF02441">
    <property type="entry name" value="Flavoprotein"/>
    <property type="match status" value="1"/>
</dbReference>
<reference evidence="3" key="1">
    <citation type="submission" date="2016-12" db="EMBL/GenBank/DDBJ databases">
        <authorList>
            <person name="Varghese N."/>
            <person name="Submissions S."/>
        </authorList>
    </citation>
    <scope>NUCLEOTIDE SEQUENCE [LARGE SCALE GENOMIC DNA]</scope>
    <source>
        <strain evidence="3">DSM 11544</strain>
    </source>
</reference>
<dbReference type="Proteomes" id="UP000184010">
    <property type="component" value="Unassembled WGS sequence"/>
</dbReference>
<dbReference type="EMBL" id="FRDN01000007">
    <property type="protein sequence ID" value="SHN71663.1"/>
    <property type="molecule type" value="Genomic_DNA"/>
</dbReference>
<keyword evidence="3" id="KW-1185">Reference proteome</keyword>
<dbReference type="Gene3D" id="3.40.50.1950">
    <property type="entry name" value="Flavin prenyltransferase-like"/>
    <property type="match status" value="1"/>
</dbReference>
<dbReference type="STRING" id="1121395.SAMN02745215_02169"/>
<evidence type="ECO:0000313" key="3">
    <source>
        <dbReference type="Proteomes" id="UP000184010"/>
    </source>
</evidence>
<dbReference type="InterPro" id="IPR036551">
    <property type="entry name" value="Flavin_trans-like"/>
</dbReference>
<dbReference type="NCBIfam" id="NF006161">
    <property type="entry name" value="PRK08305.1"/>
    <property type="match status" value="1"/>
</dbReference>
<dbReference type="GO" id="GO:0003824">
    <property type="term" value="F:catalytic activity"/>
    <property type="evidence" value="ECO:0007669"/>
    <property type="project" value="InterPro"/>
</dbReference>
<proteinExistence type="predicted"/>
<dbReference type="InterPro" id="IPR003382">
    <property type="entry name" value="Flavoprotein"/>
</dbReference>
<feature type="domain" description="Flavoprotein" evidence="1">
    <location>
        <begin position="7"/>
        <end position="174"/>
    </location>
</feature>
<evidence type="ECO:0000259" key="1">
    <source>
        <dbReference type="Pfam" id="PF02441"/>
    </source>
</evidence>
<dbReference type="AlphaFoldDB" id="A0A1M7TM09"/>
<dbReference type="InterPro" id="IPR014214">
    <property type="entry name" value="Dipicolinic_acid_synth_B"/>
</dbReference>
<organism evidence="2 3">
    <name type="scientific">Desulfitobacterium chlororespirans DSM 11544</name>
    <dbReference type="NCBI Taxonomy" id="1121395"/>
    <lineage>
        <taxon>Bacteria</taxon>
        <taxon>Bacillati</taxon>
        <taxon>Bacillota</taxon>
        <taxon>Clostridia</taxon>
        <taxon>Eubacteriales</taxon>
        <taxon>Desulfitobacteriaceae</taxon>
        <taxon>Desulfitobacterium</taxon>
    </lineage>
</organism>
<dbReference type="RefSeq" id="WP_072772620.1">
    <property type="nucleotide sequence ID" value="NZ_FRDN01000007.1"/>
</dbReference>
<dbReference type="NCBIfam" id="TIGR02852">
    <property type="entry name" value="spore_dpaB"/>
    <property type="match status" value="1"/>
</dbReference>
<accession>A0A1M7TM09</accession>
<dbReference type="SUPFAM" id="SSF52507">
    <property type="entry name" value="Homo-oligomeric flavin-containing Cys decarboxylases, HFCD"/>
    <property type="match status" value="1"/>
</dbReference>
<name>A0A1M7TM09_9FIRM</name>
<evidence type="ECO:0000313" key="2">
    <source>
        <dbReference type="EMBL" id="SHN71663.1"/>
    </source>
</evidence>
<protein>
    <submittedName>
        <fullName evidence="2">Dipicolinate synthase subunit B</fullName>
    </submittedName>
</protein>
<gene>
    <name evidence="2" type="ORF">SAMN02745215_02169</name>
</gene>
<dbReference type="PIRSF" id="PIRSF001390">
    <property type="entry name" value="Dipicolinate_synth_subunit_B"/>
    <property type="match status" value="1"/>
</dbReference>
<sequence>MKLDGLKIGFAVTGSHCTLHEITEVMRKMVEEGADLTPIISYAVDTMDTRFGKAEDWKNKFEEITQKKVIQTIPDAEPIGPQKKFDCLLIAPCTGNTLAKLANGITDTPVLMAAKAHLRNQRPLVIAISTNDGLGLNARNIGTLLCTKNIFLVPFGQDSPATKANSLVAHMDKIPDTILMAYEGKQIQPILVDYH</sequence>